<evidence type="ECO:0000313" key="16">
    <source>
        <dbReference type="Proteomes" id="UP001527882"/>
    </source>
</evidence>
<evidence type="ECO:0000256" key="10">
    <source>
        <dbReference type="ARBA" id="ARBA00023012"/>
    </source>
</evidence>
<dbReference type="CDD" id="cd06225">
    <property type="entry name" value="HAMP"/>
    <property type="match status" value="1"/>
</dbReference>
<protein>
    <recommendedName>
        <fullName evidence="3">histidine kinase</fullName>
        <ecNumber evidence="3">2.7.13.3</ecNumber>
    </recommendedName>
</protein>
<reference evidence="15 16" key="1">
    <citation type="submission" date="2022-12" db="EMBL/GenBank/DDBJ databases">
        <title>Draft genome sequence of Paenibacillus sp. dW9.</title>
        <authorList>
            <person name="Choi E.-W."/>
            <person name="Kim D.-U."/>
        </authorList>
    </citation>
    <scope>NUCLEOTIDE SEQUENCE [LARGE SCALE GENOMIC DNA]</scope>
    <source>
        <strain evidence="16">dW9</strain>
    </source>
</reference>
<dbReference type="InterPro" id="IPR036890">
    <property type="entry name" value="HATPase_C_sf"/>
</dbReference>
<dbReference type="RefSeq" id="WP_269883236.1">
    <property type="nucleotide sequence ID" value="NZ_JAQAGZ010000013.1"/>
</dbReference>
<evidence type="ECO:0000259" key="14">
    <source>
        <dbReference type="PROSITE" id="PS50885"/>
    </source>
</evidence>
<keyword evidence="8 15" id="KW-0418">Kinase</keyword>
<dbReference type="InterPro" id="IPR003594">
    <property type="entry name" value="HATPase_dom"/>
</dbReference>
<dbReference type="InterPro" id="IPR010559">
    <property type="entry name" value="Sig_transdc_His_kin_internal"/>
</dbReference>
<comment type="catalytic activity">
    <reaction evidence="1">
        <text>ATP + protein L-histidine = ADP + protein N-phospho-L-histidine.</text>
        <dbReference type="EC" id="2.7.13.3"/>
    </reaction>
</comment>
<name>A0ABT4QCV6_9BACL</name>
<dbReference type="Gene3D" id="3.30.565.10">
    <property type="entry name" value="Histidine kinase-like ATPase, C-terminal domain"/>
    <property type="match status" value="1"/>
</dbReference>
<dbReference type="Pfam" id="PF06580">
    <property type="entry name" value="His_kinase"/>
    <property type="match status" value="1"/>
</dbReference>
<keyword evidence="4" id="KW-1003">Cell membrane</keyword>
<evidence type="ECO:0000256" key="5">
    <source>
        <dbReference type="ARBA" id="ARBA00022553"/>
    </source>
</evidence>
<accession>A0ABT4QCV6</accession>
<dbReference type="InterPro" id="IPR005467">
    <property type="entry name" value="His_kinase_dom"/>
</dbReference>
<keyword evidence="16" id="KW-1185">Reference proteome</keyword>
<dbReference type="InterPro" id="IPR004358">
    <property type="entry name" value="Sig_transdc_His_kin-like_C"/>
</dbReference>
<dbReference type="GO" id="GO:0016301">
    <property type="term" value="F:kinase activity"/>
    <property type="evidence" value="ECO:0007669"/>
    <property type="project" value="UniProtKB-KW"/>
</dbReference>
<dbReference type="EMBL" id="JAQAGZ010000013">
    <property type="protein sequence ID" value="MCZ8514714.1"/>
    <property type="molecule type" value="Genomic_DNA"/>
</dbReference>
<evidence type="ECO:0000256" key="2">
    <source>
        <dbReference type="ARBA" id="ARBA00004651"/>
    </source>
</evidence>
<keyword evidence="5" id="KW-0597">Phosphoprotein</keyword>
<keyword evidence="12" id="KW-0812">Transmembrane</keyword>
<keyword evidence="6" id="KW-0808">Transferase</keyword>
<dbReference type="PRINTS" id="PR00344">
    <property type="entry name" value="BCTRLSENSOR"/>
</dbReference>
<dbReference type="SMART" id="SM00304">
    <property type="entry name" value="HAMP"/>
    <property type="match status" value="1"/>
</dbReference>
<evidence type="ECO:0000256" key="7">
    <source>
        <dbReference type="ARBA" id="ARBA00022741"/>
    </source>
</evidence>
<dbReference type="SMART" id="SM00387">
    <property type="entry name" value="HATPase_c"/>
    <property type="match status" value="1"/>
</dbReference>
<comment type="subcellular location">
    <subcellularLocation>
        <location evidence="2">Cell membrane</location>
        <topology evidence="2">Multi-pass membrane protein</topology>
    </subcellularLocation>
</comment>
<keyword evidence="7" id="KW-0547">Nucleotide-binding</keyword>
<evidence type="ECO:0000256" key="6">
    <source>
        <dbReference type="ARBA" id="ARBA00022679"/>
    </source>
</evidence>
<evidence type="ECO:0000256" key="9">
    <source>
        <dbReference type="ARBA" id="ARBA00022840"/>
    </source>
</evidence>
<feature type="transmembrane region" description="Helical" evidence="12">
    <location>
        <begin position="295"/>
        <end position="315"/>
    </location>
</feature>
<keyword evidence="12" id="KW-1133">Transmembrane helix</keyword>
<evidence type="ECO:0000313" key="15">
    <source>
        <dbReference type="EMBL" id="MCZ8514714.1"/>
    </source>
</evidence>
<dbReference type="PANTHER" id="PTHR34220:SF7">
    <property type="entry name" value="SENSOR HISTIDINE KINASE YPDA"/>
    <property type="match status" value="1"/>
</dbReference>
<evidence type="ECO:0000256" key="3">
    <source>
        <dbReference type="ARBA" id="ARBA00012438"/>
    </source>
</evidence>
<dbReference type="InterPro" id="IPR003660">
    <property type="entry name" value="HAMP_dom"/>
</dbReference>
<keyword evidence="10" id="KW-0902">Two-component regulatory system</keyword>
<evidence type="ECO:0000256" key="4">
    <source>
        <dbReference type="ARBA" id="ARBA00022475"/>
    </source>
</evidence>
<dbReference type="InterPro" id="IPR050640">
    <property type="entry name" value="Bact_2-comp_sensor_kinase"/>
</dbReference>
<evidence type="ECO:0000256" key="12">
    <source>
        <dbReference type="SAM" id="Phobius"/>
    </source>
</evidence>
<dbReference type="Pfam" id="PF02518">
    <property type="entry name" value="HATPase_c"/>
    <property type="match status" value="1"/>
</dbReference>
<evidence type="ECO:0000259" key="13">
    <source>
        <dbReference type="PROSITE" id="PS50109"/>
    </source>
</evidence>
<dbReference type="PROSITE" id="PS50109">
    <property type="entry name" value="HIS_KIN"/>
    <property type="match status" value="1"/>
</dbReference>
<organism evidence="15 16">
    <name type="scientific">Paenibacillus gyeongsangnamensis</name>
    <dbReference type="NCBI Taxonomy" id="3388067"/>
    <lineage>
        <taxon>Bacteria</taxon>
        <taxon>Bacillati</taxon>
        <taxon>Bacillota</taxon>
        <taxon>Bacilli</taxon>
        <taxon>Bacillales</taxon>
        <taxon>Paenibacillaceae</taxon>
        <taxon>Paenibacillus</taxon>
    </lineage>
</organism>
<dbReference type="Proteomes" id="UP001527882">
    <property type="component" value="Unassembled WGS sequence"/>
</dbReference>
<feature type="domain" description="HAMP" evidence="14">
    <location>
        <begin position="316"/>
        <end position="374"/>
    </location>
</feature>
<dbReference type="Gene3D" id="6.10.340.10">
    <property type="match status" value="1"/>
</dbReference>
<keyword evidence="9" id="KW-0067">ATP-binding</keyword>
<gene>
    <name evidence="15" type="ORF">O9H85_20245</name>
</gene>
<dbReference type="PANTHER" id="PTHR34220">
    <property type="entry name" value="SENSOR HISTIDINE KINASE YPDA"/>
    <property type="match status" value="1"/>
</dbReference>
<proteinExistence type="predicted"/>
<evidence type="ECO:0000256" key="11">
    <source>
        <dbReference type="ARBA" id="ARBA00023136"/>
    </source>
</evidence>
<sequence length="592" mass="66570">MQVLSLPFKQAYGNLKIKHKVFALISLIMAFCFLVTYISLQYAYSIYDEQLYSKSSQLLNLSSSGVENELKKLDRLSFTIATDLQIQNLLASITDTTPEFEKYKIRAGIADKLVQYAGYEKYIYSIEIMDPAGGQAMAGESSPTAFMSLASILSESALGSGETRWIYPGPDEHYLTAAREIRSYQNNLSLTRLGTLIVRIRFDKIVEDVVAGTELKNGEMRITAANHTIYPVQAKAAGALPAPVREEWQQGYVIRQLNGQQYFLTQIRSGYLGWTYHSVIPFDQIFNKIILMKNALLIGFIAAVAAVMALAIQFARSITRPIEGLIVRMRQVQMGQFDQGEADLSDSTSLQMDEVGQLQRTFRMMVRQINELITENYAKQLTIKETQFKALQAQINPHFLYNTLESINWLAKTNGQQQISRIVEALGFLLRSSVSMKNTLICVREELDIVTNYITIQKYRFEERLDFRMEVPEEAGRLTLPKLTLQPLLENSIHYALEAMVEPCQIRITAQREEGKLRITVEDNGPGMDELLLAQVRSGEAPTRGNGIGLKNIDERIKLAFGDAYGIELDSAPGEGTRVSVLIPDETGDTDV</sequence>
<comment type="caution">
    <text evidence="15">The sequence shown here is derived from an EMBL/GenBank/DDBJ whole genome shotgun (WGS) entry which is preliminary data.</text>
</comment>
<dbReference type="EC" id="2.7.13.3" evidence="3"/>
<feature type="transmembrane region" description="Helical" evidence="12">
    <location>
        <begin position="21"/>
        <end position="44"/>
    </location>
</feature>
<keyword evidence="11 12" id="KW-0472">Membrane</keyword>
<evidence type="ECO:0000256" key="1">
    <source>
        <dbReference type="ARBA" id="ARBA00000085"/>
    </source>
</evidence>
<evidence type="ECO:0000256" key="8">
    <source>
        <dbReference type="ARBA" id="ARBA00022777"/>
    </source>
</evidence>
<dbReference type="PROSITE" id="PS50885">
    <property type="entry name" value="HAMP"/>
    <property type="match status" value="1"/>
</dbReference>
<dbReference type="SUPFAM" id="SSF55874">
    <property type="entry name" value="ATPase domain of HSP90 chaperone/DNA topoisomerase II/histidine kinase"/>
    <property type="match status" value="1"/>
</dbReference>
<feature type="domain" description="Histidine kinase" evidence="13">
    <location>
        <begin position="417"/>
        <end position="587"/>
    </location>
</feature>